<keyword evidence="1" id="KW-0812">Transmembrane</keyword>
<dbReference type="AlphaFoldDB" id="A0A6J3M9F5"/>
<reference evidence="3" key="1">
    <citation type="submission" date="2020-01" db="EMBL/GenBank/DDBJ databases">
        <authorList>
            <consortium name="DOE Joint Genome Institute"/>
            <person name="Haridas S."/>
            <person name="Albert R."/>
            <person name="Binder M."/>
            <person name="Bloem J."/>
            <person name="Labutti K."/>
            <person name="Salamov A."/>
            <person name="Andreopoulos B."/>
            <person name="Baker S.E."/>
            <person name="Barry K."/>
            <person name="Bills G."/>
            <person name="Bluhm B.H."/>
            <person name="Cannon C."/>
            <person name="Castanera R."/>
            <person name="Culley D.E."/>
            <person name="Daum C."/>
            <person name="Ezra D."/>
            <person name="Gonzalez J.B."/>
            <person name="Henrissat B."/>
            <person name="Kuo A."/>
            <person name="Liang C."/>
            <person name="Lipzen A."/>
            <person name="Lutzoni F."/>
            <person name="Magnuson J."/>
            <person name="Mondo S."/>
            <person name="Nolan M."/>
            <person name="Ohm R."/>
            <person name="Pangilinan J."/>
            <person name="Park H.-J."/>
            <person name="Ramirez L."/>
            <person name="Alfaro M."/>
            <person name="Sun H."/>
            <person name="Tritt A."/>
            <person name="Yoshinaga Y."/>
            <person name="Zwiers L.-H."/>
            <person name="Turgeon B.G."/>
            <person name="Goodwin S.B."/>
            <person name="Spatafora J.W."/>
            <person name="Crous P.W."/>
            <person name="Grigoriev I.V."/>
        </authorList>
    </citation>
    <scope>NUCLEOTIDE SEQUENCE</scope>
    <source>
        <strain evidence="3">CBS 342.82</strain>
    </source>
</reference>
<dbReference type="Proteomes" id="UP000504637">
    <property type="component" value="Unplaced"/>
</dbReference>
<gene>
    <name evidence="3" type="ORF">K489DRAFT_196222</name>
</gene>
<proteinExistence type="predicted"/>
<dbReference type="RefSeq" id="XP_033460478.1">
    <property type="nucleotide sequence ID" value="XM_033599567.1"/>
</dbReference>
<keyword evidence="2" id="KW-1185">Reference proteome</keyword>
<reference evidence="3" key="2">
    <citation type="submission" date="2020-04" db="EMBL/GenBank/DDBJ databases">
        <authorList>
            <consortium name="NCBI Genome Project"/>
        </authorList>
    </citation>
    <scope>NUCLEOTIDE SEQUENCE</scope>
    <source>
        <strain evidence="3">CBS 342.82</strain>
    </source>
</reference>
<feature type="transmembrane region" description="Helical" evidence="1">
    <location>
        <begin position="47"/>
        <end position="73"/>
    </location>
</feature>
<protein>
    <submittedName>
        <fullName evidence="3">Uncharacterized protein</fullName>
    </submittedName>
</protein>
<dbReference type="GeneID" id="54357366"/>
<keyword evidence="1" id="KW-1133">Transmembrane helix</keyword>
<accession>A0A6J3M9F5</accession>
<name>A0A6J3M9F5_9PEZI</name>
<keyword evidence="1" id="KW-0472">Membrane</keyword>
<evidence type="ECO:0000313" key="3">
    <source>
        <dbReference type="RefSeq" id="XP_033460478.1"/>
    </source>
</evidence>
<evidence type="ECO:0000313" key="2">
    <source>
        <dbReference type="Proteomes" id="UP000504637"/>
    </source>
</evidence>
<organism evidence="3">
    <name type="scientific">Dissoconium aciculare CBS 342.82</name>
    <dbReference type="NCBI Taxonomy" id="1314786"/>
    <lineage>
        <taxon>Eukaryota</taxon>
        <taxon>Fungi</taxon>
        <taxon>Dikarya</taxon>
        <taxon>Ascomycota</taxon>
        <taxon>Pezizomycotina</taxon>
        <taxon>Dothideomycetes</taxon>
        <taxon>Dothideomycetidae</taxon>
        <taxon>Mycosphaerellales</taxon>
        <taxon>Dissoconiaceae</taxon>
        <taxon>Dissoconium</taxon>
    </lineage>
</organism>
<reference evidence="3" key="3">
    <citation type="submission" date="2025-08" db="UniProtKB">
        <authorList>
            <consortium name="RefSeq"/>
        </authorList>
    </citation>
    <scope>IDENTIFICATION</scope>
    <source>
        <strain evidence="3">CBS 342.82</strain>
    </source>
</reference>
<evidence type="ECO:0000256" key="1">
    <source>
        <dbReference type="SAM" id="Phobius"/>
    </source>
</evidence>
<sequence length="146" mass="15734">MVDQDALCRTGKSSLGLCRRGTRRRGDEGERVMSEIVCEWCVGGPSVLYYGCPGVCVGVCVGVLVCAGVGFVLCDDANSIKYSCTPRLSRLSPISRLAVGGTGGWIPPKPFSRGCHWSIQPSHTLPRWSLSSWPWKESAAELGEKS</sequence>